<evidence type="ECO:0000313" key="2">
    <source>
        <dbReference type="Proteomes" id="UP000095287"/>
    </source>
</evidence>
<reference evidence="3" key="1">
    <citation type="submission" date="2016-11" db="UniProtKB">
        <authorList>
            <consortium name="WormBaseParasite"/>
        </authorList>
    </citation>
    <scope>IDENTIFICATION</scope>
</reference>
<organism evidence="2 3">
    <name type="scientific">Steinernema glaseri</name>
    <dbReference type="NCBI Taxonomy" id="37863"/>
    <lineage>
        <taxon>Eukaryota</taxon>
        <taxon>Metazoa</taxon>
        <taxon>Ecdysozoa</taxon>
        <taxon>Nematoda</taxon>
        <taxon>Chromadorea</taxon>
        <taxon>Rhabditida</taxon>
        <taxon>Tylenchina</taxon>
        <taxon>Panagrolaimomorpha</taxon>
        <taxon>Strongyloidoidea</taxon>
        <taxon>Steinernematidae</taxon>
        <taxon>Steinernema</taxon>
    </lineage>
</organism>
<evidence type="ECO:0000313" key="3">
    <source>
        <dbReference type="WBParaSite" id="L893_g31864.t1"/>
    </source>
</evidence>
<dbReference type="Proteomes" id="UP000095287">
    <property type="component" value="Unplaced"/>
</dbReference>
<dbReference type="AlphaFoldDB" id="A0A1I8A1B9"/>
<feature type="region of interest" description="Disordered" evidence="1">
    <location>
        <begin position="26"/>
        <end position="45"/>
    </location>
</feature>
<evidence type="ECO:0000256" key="1">
    <source>
        <dbReference type="SAM" id="MobiDB-lite"/>
    </source>
</evidence>
<feature type="compositionally biased region" description="Basic and acidic residues" evidence="1">
    <location>
        <begin position="30"/>
        <end position="44"/>
    </location>
</feature>
<proteinExistence type="predicted"/>
<keyword evidence="2" id="KW-1185">Reference proteome</keyword>
<name>A0A1I8A1B9_9BILA</name>
<dbReference type="WBParaSite" id="L893_g31864.t1">
    <property type="protein sequence ID" value="L893_g31864.t1"/>
    <property type="gene ID" value="L893_g31864"/>
</dbReference>
<sequence length="183" mass="19552">MTMSAANSRVSADCLARAARLVVGGVPSDPTHHSDATVSHESHRSAATISGPASDLLTASDFGSTAGATDCFGKYKGAQFLMQSVYLQSAFSCVPTRSEFLHRLIVLKMNRTQTVLDFEDKTLLDYPTINPALIVQGGYEIWNSKENAKLLFKGILEVIKGIGVPDPIVAIVRSAGSLAGLRR</sequence>
<accession>A0A1I8A1B9</accession>
<protein>
    <submittedName>
        <fullName evidence="3">Uncharacterized protein</fullName>
    </submittedName>
</protein>